<organism evidence="1 2">
    <name type="scientific">Nocardia nova</name>
    <dbReference type="NCBI Taxonomy" id="37330"/>
    <lineage>
        <taxon>Bacteria</taxon>
        <taxon>Bacillati</taxon>
        <taxon>Actinomycetota</taxon>
        <taxon>Actinomycetes</taxon>
        <taxon>Mycobacteriales</taxon>
        <taxon>Nocardiaceae</taxon>
        <taxon>Nocardia</taxon>
    </lineage>
</organism>
<protein>
    <recommendedName>
        <fullName evidence="3">Recombinase XerD</fullName>
    </recommendedName>
</protein>
<dbReference type="AlphaFoldDB" id="A0A2T2Z753"/>
<sequence>MLVGVNDSGPICASCAGSDLNYTCRQCGHEGDIYAKRRCRRCVAVDHVRELITGANGHIVPELLPLADALANAKSASLMKWVKSSRSSQRLAELVASGPDIRYQALDQLPQGHATRYLRELLVSTGVLEPRNESFAQLVLWEDRTISALSDHHQRIVRPFAKWAVIRDARRRTERGRYTDAASRADRAQIRAAIGFLAWLDTVETSVERIDQRHLDTYLSQNPAKLEPLTAFLRWIRDRGPGSVLALTARQSAFGPAKEFQEFEEYQNQLRRCLTDDSLPLDLRVAGALIRLYGMSLDHIVELTKDRFRRADERDAYLTIDKHPVLLPPSLTRLIEQLIGQPVTRALLPAVEESPYLFPGKPPTRPRHTRSLRQSLADNRLPSLSARNTAMMTIIAELPPVVVSDLLGIHPGTAARWAQFAQSGWADYLAARGTSSR</sequence>
<accession>A0A2T2Z753</accession>
<name>A0A2T2Z753_9NOCA</name>
<dbReference type="Proteomes" id="UP000241647">
    <property type="component" value="Unassembled WGS sequence"/>
</dbReference>
<evidence type="ECO:0000313" key="2">
    <source>
        <dbReference type="Proteomes" id="UP000241647"/>
    </source>
</evidence>
<dbReference type="RefSeq" id="WP_063025049.1">
    <property type="nucleotide sequence ID" value="NZ_PYHS01000005.1"/>
</dbReference>
<evidence type="ECO:0008006" key="3">
    <source>
        <dbReference type="Google" id="ProtNLM"/>
    </source>
</evidence>
<comment type="caution">
    <text evidence="1">The sequence shown here is derived from an EMBL/GenBank/DDBJ whole genome shotgun (WGS) entry which is preliminary data.</text>
</comment>
<proteinExistence type="predicted"/>
<evidence type="ECO:0000313" key="1">
    <source>
        <dbReference type="EMBL" id="PSR63582.1"/>
    </source>
</evidence>
<gene>
    <name evidence="1" type="ORF">C8259_13100</name>
</gene>
<dbReference type="EMBL" id="PYHS01000005">
    <property type="protein sequence ID" value="PSR63582.1"/>
    <property type="molecule type" value="Genomic_DNA"/>
</dbReference>
<reference evidence="1 2" key="1">
    <citation type="submission" date="2018-02" db="EMBL/GenBank/DDBJ databases">
        <title>8 Nocardia nova and 1 Nocardia cyriacigeorgica strain used for evolution to TMP-SMX.</title>
        <authorList>
            <person name="Mehta H."/>
            <person name="Weng J."/>
            <person name="Shamoo Y."/>
        </authorList>
    </citation>
    <scope>NUCLEOTIDE SEQUENCE [LARGE SCALE GENOMIC DNA]</scope>
    <source>
        <strain evidence="1 2">ATCC 33727</strain>
    </source>
</reference>